<feature type="transmembrane region" description="Helical" evidence="2">
    <location>
        <begin position="348"/>
        <end position="367"/>
    </location>
</feature>
<feature type="compositionally biased region" description="Low complexity" evidence="1">
    <location>
        <begin position="175"/>
        <end position="185"/>
    </location>
</feature>
<dbReference type="EMBL" id="BAAALN010000018">
    <property type="protein sequence ID" value="GAA1250401.1"/>
    <property type="molecule type" value="Genomic_DNA"/>
</dbReference>
<reference evidence="4" key="1">
    <citation type="journal article" date="2019" name="Int. J. Syst. Evol. Microbiol.">
        <title>The Global Catalogue of Microorganisms (GCM) 10K type strain sequencing project: providing services to taxonomists for standard genome sequencing and annotation.</title>
        <authorList>
            <consortium name="The Broad Institute Genomics Platform"/>
            <consortium name="The Broad Institute Genome Sequencing Center for Infectious Disease"/>
            <person name="Wu L."/>
            <person name="Ma J."/>
        </authorList>
    </citation>
    <scope>NUCLEOTIDE SEQUENCE [LARGE SCALE GENOMIC DNA]</scope>
    <source>
        <strain evidence="4">JCM 13023</strain>
    </source>
</reference>
<keyword evidence="2" id="KW-0472">Membrane</keyword>
<feature type="compositionally biased region" description="Low complexity" evidence="1">
    <location>
        <begin position="220"/>
        <end position="229"/>
    </location>
</feature>
<keyword evidence="4" id="KW-1185">Reference proteome</keyword>
<evidence type="ECO:0000313" key="4">
    <source>
        <dbReference type="Proteomes" id="UP001500653"/>
    </source>
</evidence>
<feature type="compositionally biased region" description="Gly residues" evidence="1">
    <location>
        <begin position="186"/>
        <end position="204"/>
    </location>
</feature>
<keyword evidence="2" id="KW-1133">Transmembrane helix</keyword>
<feature type="compositionally biased region" description="Acidic residues" evidence="1">
    <location>
        <begin position="159"/>
        <end position="174"/>
    </location>
</feature>
<feature type="region of interest" description="Disordered" evidence="1">
    <location>
        <begin position="1"/>
        <end position="27"/>
    </location>
</feature>
<dbReference type="Proteomes" id="UP001500653">
    <property type="component" value="Unassembled WGS sequence"/>
</dbReference>
<evidence type="ECO:0000313" key="3">
    <source>
        <dbReference type="EMBL" id="GAA1250401.1"/>
    </source>
</evidence>
<keyword evidence="2" id="KW-0812">Transmembrane</keyword>
<gene>
    <name evidence="3" type="ORF">GCM10009676_41350</name>
</gene>
<organism evidence="3 4">
    <name type="scientific">Prauserella halophila</name>
    <dbReference type="NCBI Taxonomy" id="185641"/>
    <lineage>
        <taxon>Bacteria</taxon>
        <taxon>Bacillati</taxon>
        <taxon>Actinomycetota</taxon>
        <taxon>Actinomycetes</taxon>
        <taxon>Pseudonocardiales</taxon>
        <taxon>Pseudonocardiaceae</taxon>
        <taxon>Prauserella</taxon>
    </lineage>
</organism>
<proteinExistence type="predicted"/>
<evidence type="ECO:0000256" key="2">
    <source>
        <dbReference type="SAM" id="Phobius"/>
    </source>
</evidence>
<feature type="region of interest" description="Disordered" evidence="1">
    <location>
        <begin position="139"/>
        <end position="242"/>
    </location>
</feature>
<feature type="region of interest" description="Disordered" evidence="1">
    <location>
        <begin position="281"/>
        <end position="340"/>
    </location>
</feature>
<protein>
    <submittedName>
        <fullName evidence="3">Uncharacterized protein</fullName>
    </submittedName>
</protein>
<sequence length="374" mass="36004">MRTPGNEADNRAREDVETGNAGHSTRGKVASAVAKPAAVATAGLLLAAGAGLAAPATAAAETKQVRCGGTVTVEPGDRVQGITALGVPLDLGVVTDTVGSLLDGVCKVTVNVVDTAVRPVPEVGDPVADGVNDAVDEVTSGAKRVTDTVGGREAVVPDPGEDADEPADPGDDDANSGSGSDPGSDPGSGSGNGNGSGSGNGAGGDSEADHGASGTREPNSPVVAAPGSGSSSGGAGGPSAMAAPAAVSPQLRYAGIPVAQGADFDTAPGLRYGGQIPGYNPEFGVLGSPDGSGNTTDGAERNAGNSEAVPDRQAAAPARENADLRTAGEAASLPSAAGDNEGGPSMPLLLAVLALASVSAGLVRTWVLRRASVA</sequence>
<dbReference type="RefSeq" id="WP_253864225.1">
    <property type="nucleotide sequence ID" value="NZ_BAAALN010000018.1"/>
</dbReference>
<evidence type="ECO:0000256" key="1">
    <source>
        <dbReference type="SAM" id="MobiDB-lite"/>
    </source>
</evidence>
<name>A0ABP4H909_9PSEU</name>
<accession>A0ABP4H909</accession>
<comment type="caution">
    <text evidence="3">The sequence shown here is derived from an EMBL/GenBank/DDBJ whole genome shotgun (WGS) entry which is preliminary data.</text>
</comment>